<feature type="domain" description="HTH luxR-type" evidence="4">
    <location>
        <begin position="198"/>
        <end position="262"/>
    </location>
</feature>
<sequence length="262" mass="30835">MAENLLNYEWQALSQLIYRMNRCKDYTEFSRTILEQIQGIIPFSQGLVFKASRTNSSITLSNAAIVPQTPELQYYVDKYMTGSYSPRWTSYLNSPWSSVFRYSNITPDNTWTNTPIYTDILKPQDLYYAIYMTFVHRDQPLGAIAIWRKKGQEDFSDRELFMLEMLKIHIELKLFYLLNFEVTPKTFSAYSKRSNLTQFAEEKGLTKRELEILQLMNNGKNGPDICEQLYISDSTLRKHVHNIYQKLGVKNRVQLLQSLKRI</sequence>
<gene>
    <name evidence="5" type="ORF">WMO41_10880</name>
</gene>
<dbReference type="EMBL" id="JBBMFJ010000022">
    <property type="protein sequence ID" value="MEQ2563658.1"/>
    <property type="molecule type" value="Genomic_DNA"/>
</dbReference>
<dbReference type="Gene3D" id="3.30.450.40">
    <property type="match status" value="1"/>
</dbReference>
<dbReference type="Gene3D" id="1.10.10.10">
    <property type="entry name" value="Winged helix-like DNA-binding domain superfamily/Winged helix DNA-binding domain"/>
    <property type="match status" value="1"/>
</dbReference>
<keyword evidence="1" id="KW-0805">Transcription regulation</keyword>
<evidence type="ECO:0000259" key="4">
    <source>
        <dbReference type="PROSITE" id="PS50043"/>
    </source>
</evidence>
<dbReference type="SUPFAM" id="SSF55781">
    <property type="entry name" value="GAF domain-like"/>
    <property type="match status" value="1"/>
</dbReference>
<accession>A0ABV1HMW1</accession>
<dbReference type="PRINTS" id="PR00038">
    <property type="entry name" value="HTHLUXR"/>
</dbReference>
<dbReference type="InterPro" id="IPR016032">
    <property type="entry name" value="Sig_transdc_resp-reg_C-effctor"/>
</dbReference>
<dbReference type="InterPro" id="IPR029016">
    <property type="entry name" value="GAF-like_dom_sf"/>
</dbReference>
<evidence type="ECO:0000313" key="5">
    <source>
        <dbReference type="EMBL" id="MEQ2563658.1"/>
    </source>
</evidence>
<reference evidence="5 6" key="1">
    <citation type="submission" date="2024-03" db="EMBL/GenBank/DDBJ databases">
        <title>Human intestinal bacterial collection.</title>
        <authorList>
            <person name="Pauvert C."/>
            <person name="Hitch T.C.A."/>
            <person name="Clavel T."/>
        </authorList>
    </citation>
    <scope>NUCLEOTIDE SEQUENCE [LARGE SCALE GENOMIC DNA]</scope>
    <source>
        <strain evidence="5 6">CLA-AP-H27</strain>
    </source>
</reference>
<organism evidence="5 6">
    <name type="scientific">Ventrimonas faecis</name>
    <dbReference type="NCBI Taxonomy" id="3133170"/>
    <lineage>
        <taxon>Bacteria</taxon>
        <taxon>Bacillati</taxon>
        <taxon>Bacillota</taxon>
        <taxon>Clostridia</taxon>
        <taxon>Lachnospirales</taxon>
        <taxon>Lachnospiraceae</taxon>
        <taxon>Ventrimonas</taxon>
    </lineage>
</organism>
<keyword evidence="6" id="KW-1185">Reference proteome</keyword>
<evidence type="ECO:0000256" key="1">
    <source>
        <dbReference type="ARBA" id="ARBA00023015"/>
    </source>
</evidence>
<dbReference type="Proteomes" id="UP001437460">
    <property type="component" value="Unassembled WGS sequence"/>
</dbReference>
<evidence type="ECO:0000256" key="2">
    <source>
        <dbReference type="ARBA" id="ARBA00023125"/>
    </source>
</evidence>
<name>A0ABV1HMW1_9FIRM</name>
<keyword evidence="3" id="KW-0804">Transcription</keyword>
<dbReference type="PANTHER" id="PTHR44688">
    <property type="entry name" value="DNA-BINDING TRANSCRIPTIONAL ACTIVATOR DEVR_DOSR"/>
    <property type="match status" value="1"/>
</dbReference>
<dbReference type="PROSITE" id="PS50043">
    <property type="entry name" value="HTH_LUXR_2"/>
    <property type="match status" value="1"/>
</dbReference>
<dbReference type="RefSeq" id="WP_349229773.1">
    <property type="nucleotide sequence ID" value="NZ_JBBMFJ010000022.1"/>
</dbReference>
<evidence type="ECO:0000313" key="6">
    <source>
        <dbReference type="Proteomes" id="UP001437460"/>
    </source>
</evidence>
<keyword evidence="2" id="KW-0238">DNA-binding</keyword>
<dbReference type="PANTHER" id="PTHR44688:SF16">
    <property type="entry name" value="DNA-BINDING TRANSCRIPTIONAL ACTIVATOR DEVR_DOSR"/>
    <property type="match status" value="1"/>
</dbReference>
<evidence type="ECO:0000256" key="3">
    <source>
        <dbReference type="ARBA" id="ARBA00023163"/>
    </source>
</evidence>
<dbReference type="SMART" id="SM00421">
    <property type="entry name" value="HTH_LUXR"/>
    <property type="match status" value="1"/>
</dbReference>
<dbReference type="InterPro" id="IPR000792">
    <property type="entry name" value="Tscrpt_reg_LuxR_C"/>
</dbReference>
<dbReference type="CDD" id="cd06170">
    <property type="entry name" value="LuxR_C_like"/>
    <property type="match status" value="1"/>
</dbReference>
<dbReference type="Pfam" id="PF00196">
    <property type="entry name" value="GerE"/>
    <property type="match status" value="1"/>
</dbReference>
<comment type="caution">
    <text evidence="5">The sequence shown here is derived from an EMBL/GenBank/DDBJ whole genome shotgun (WGS) entry which is preliminary data.</text>
</comment>
<dbReference type="InterPro" id="IPR036388">
    <property type="entry name" value="WH-like_DNA-bd_sf"/>
</dbReference>
<protein>
    <submittedName>
        <fullName evidence="5">LuxR C-terminal-related transcriptional regulator</fullName>
    </submittedName>
</protein>
<dbReference type="SUPFAM" id="SSF46894">
    <property type="entry name" value="C-terminal effector domain of the bipartite response regulators"/>
    <property type="match status" value="1"/>
</dbReference>
<proteinExistence type="predicted"/>